<evidence type="ECO:0000259" key="1">
    <source>
        <dbReference type="PROSITE" id="PS51186"/>
    </source>
</evidence>
<dbReference type="Proteomes" id="UP000005954">
    <property type="component" value="Unassembled WGS sequence"/>
</dbReference>
<dbReference type="SUPFAM" id="SSF55729">
    <property type="entry name" value="Acyl-CoA N-acyltransferases (Nat)"/>
    <property type="match status" value="1"/>
</dbReference>
<proteinExistence type="predicted"/>
<dbReference type="Gene3D" id="3.40.630.30">
    <property type="match status" value="1"/>
</dbReference>
<accession>A3SHC7</accession>
<evidence type="ECO:0000313" key="2">
    <source>
        <dbReference type="EMBL" id="EAP76758.1"/>
    </source>
</evidence>
<reference evidence="2 3" key="1">
    <citation type="submission" date="2005-12" db="EMBL/GenBank/DDBJ databases">
        <authorList>
            <person name="Moran M.A."/>
            <person name="Ferriera S."/>
            <person name="Johnson J."/>
            <person name="Kravitz S."/>
            <person name="Halpern A."/>
            <person name="Remington K."/>
            <person name="Beeson K."/>
            <person name="Tran B."/>
            <person name="Rogers Y.-H."/>
            <person name="Friedman R."/>
            <person name="Venter J.C."/>
        </authorList>
    </citation>
    <scope>NUCLEOTIDE SEQUENCE [LARGE SCALE GENOMIC DNA]</scope>
    <source>
        <strain evidence="3">ATCC BAA-591 / DSM 15170 / ISM</strain>
    </source>
</reference>
<dbReference type="eggNOG" id="COG0456">
    <property type="taxonomic scope" value="Bacteria"/>
</dbReference>
<dbReference type="InterPro" id="IPR016181">
    <property type="entry name" value="Acyl_CoA_acyltransferase"/>
</dbReference>
<dbReference type="Pfam" id="PF00583">
    <property type="entry name" value="Acetyltransf_1"/>
    <property type="match status" value="1"/>
</dbReference>
<evidence type="ECO:0000313" key="3">
    <source>
        <dbReference type="Proteomes" id="UP000005954"/>
    </source>
</evidence>
<comment type="caution">
    <text evidence="2">The sequence shown here is derived from an EMBL/GenBank/DDBJ whole genome shotgun (WGS) entry which is preliminary data.</text>
</comment>
<dbReference type="InterPro" id="IPR000182">
    <property type="entry name" value="GNAT_dom"/>
</dbReference>
<keyword evidence="2" id="KW-0808">Transferase</keyword>
<name>A3SHC7_ROSNI</name>
<feature type="domain" description="N-acetyltransferase" evidence="1">
    <location>
        <begin position="110"/>
        <end position="251"/>
    </location>
</feature>
<organism evidence="2 3">
    <name type="scientific">Roseovarius nubinhibens (strain ATCC BAA-591 / DSM 15170 / ISM)</name>
    <dbReference type="NCBI Taxonomy" id="89187"/>
    <lineage>
        <taxon>Bacteria</taxon>
        <taxon>Pseudomonadati</taxon>
        <taxon>Pseudomonadota</taxon>
        <taxon>Alphaproteobacteria</taxon>
        <taxon>Rhodobacterales</taxon>
        <taxon>Roseobacteraceae</taxon>
        <taxon>Roseovarius</taxon>
    </lineage>
</organism>
<protein>
    <submittedName>
        <fullName evidence="2">Acetyltransferase, GNAT family protein</fullName>
    </submittedName>
</protein>
<dbReference type="EMBL" id="AALY01000001">
    <property type="protein sequence ID" value="EAP76758.1"/>
    <property type="molecule type" value="Genomic_DNA"/>
</dbReference>
<dbReference type="AlphaFoldDB" id="A3SHC7"/>
<gene>
    <name evidence="2" type="ORF">ISM_00675</name>
</gene>
<dbReference type="STRING" id="89187.ISM_00675"/>
<dbReference type="HOGENOM" id="CLU_101363_0_0_5"/>
<dbReference type="GO" id="GO:0016747">
    <property type="term" value="F:acyltransferase activity, transferring groups other than amino-acyl groups"/>
    <property type="evidence" value="ECO:0007669"/>
    <property type="project" value="InterPro"/>
</dbReference>
<dbReference type="PROSITE" id="PS51186">
    <property type="entry name" value="GNAT"/>
    <property type="match status" value="1"/>
</dbReference>
<sequence length="251" mass="26861">MSAPANQTPDMARLYEVVEVTWPAARLIPAAPFTLRDGAGGGKRVSAATLDTPGGTAPEGEIARAASAMRAQGETPLFMLRDGDHDFDAQLAHAGYDIIDPVNIWLSPIETLSEMTPPRTASFHIWEPMAIQRDIWAKGGIGPARLAVMDRATCPKTSLFGRNGDRPAATGYVGLHDGIAMVHALEVLASQRRAGQGRWLMIEAARWAAAQGARHMSVICTAANTGANALYSALGMARVGGYHYRIKKDED</sequence>
<dbReference type="OrthoDB" id="7301318at2"/>
<dbReference type="RefSeq" id="WP_009812165.1">
    <property type="nucleotide sequence ID" value="NZ_CH724156.1"/>
</dbReference>
<keyword evidence="3" id="KW-1185">Reference proteome</keyword>